<protein>
    <submittedName>
        <fullName evidence="1">NapD protein</fullName>
    </submittedName>
</protein>
<dbReference type="InterPro" id="IPR005623">
    <property type="entry name" value="Chaperone_NapD_NO3_reduct"/>
</dbReference>
<dbReference type="KEGG" id="gaw:V144x_45080"/>
<name>A0A517W178_9PLAN</name>
<dbReference type="AlphaFoldDB" id="A0A517W178"/>
<proteinExistence type="predicted"/>
<sequence length="90" mass="10098">MNISSMVITLVNDVAENSFVEESLAQIPCVEVGHRHGSKIPIVLEAEDEFDSREWFQRIAQLPGVLKVEVAFVSFEDLNPVTSQEVEPQE</sequence>
<dbReference type="RefSeq" id="WP_197998571.1">
    <property type="nucleotide sequence ID" value="NZ_CP037920.1"/>
</dbReference>
<organism evidence="1 2">
    <name type="scientific">Gimesia aquarii</name>
    <dbReference type="NCBI Taxonomy" id="2527964"/>
    <lineage>
        <taxon>Bacteria</taxon>
        <taxon>Pseudomonadati</taxon>
        <taxon>Planctomycetota</taxon>
        <taxon>Planctomycetia</taxon>
        <taxon>Planctomycetales</taxon>
        <taxon>Planctomycetaceae</taxon>
        <taxon>Gimesia</taxon>
    </lineage>
</organism>
<dbReference type="Gene3D" id="3.30.70.920">
    <property type="match status" value="1"/>
</dbReference>
<evidence type="ECO:0000313" key="1">
    <source>
        <dbReference type="EMBL" id="QDT98998.1"/>
    </source>
</evidence>
<dbReference type="Pfam" id="PF03927">
    <property type="entry name" value="NapD"/>
    <property type="match status" value="1"/>
</dbReference>
<dbReference type="Proteomes" id="UP000318704">
    <property type="component" value="Chromosome"/>
</dbReference>
<accession>A0A517W178</accession>
<reference evidence="1 2" key="1">
    <citation type="submission" date="2019-03" db="EMBL/GenBank/DDBJ databases">
        <title>Deep-cultivation of Planctomycetes and their phenomic and genomic characterization uncovers novel biology.</title>
        <authorList>
            <person name="Wiegand S."/>
            <person name="Jogler M."/>
            <person name="Boedeker C."/>
            <person name="Pinto D."/>
            <person name="Vollmers J."/>
            <person name="Rivas-Marin E."/>
            <person name="Kohn T."/>
            <person name="Peeters S.H."/>
            <person name="Heuer A."/>
            <person name="Rast P."/>
            <person name="Oberbeckmann S."/>
            <person name="Bunk B."/>
            <person name="Jeske O."/>
            <person name="Meyerdierks A."/>
            <person name="Storesund J.E."/>
            <person name="Kallscheuer N."/>
            <person name="Luecker S."/>
            <person name="Lage O.M."/>
            <person name="Pohl T."/>
            <person name="Merkel B.J."/>
            <person name="Hornburger P."/>
            <person name="Mueller R.-W."/>
            <person name="Bruemmer F."/>
            <person name="Labrenz M."/>
            <person name="Spormann A.M."/>
            <person name="Op den Camp H."/>
            <person name="Overmann J."/>
            <person name="Amann R."/>
            <person name="Jetten M.S.M."/>
            <person name="Mascher T."/>
            <person name="Medema M.H."/>
            <person name="Devos D.P."/>
            <person name="Kaster A.-K."/>
            <person name="Ovreas L."/>
            <person name="Rohde M."/>
            <person name="Galperin M.Y."/>
            <person name="Jogler C."/>
        </authorList>
    </citation>
    <scope>NUCLEOTIDE SEQUENCE [LARGE SCALE GENOMIC DNA]</scope>
    <source>
        <strain evidence="1 2">V144</strain>
    </source>
</reference>
<gene>
    <name evidence="1" type="ORF">V144x_45080</name>
</gene>
<dbReference type="EMBL" id="CP037920">
    <property type="protein sequence ID" value="QDT98998.1"/>
    <property type="molecule type" value="Genomic_DNA"/>
</dbReference>
<evidence type="ECO:0000313" key="2">
    <source>
        <dbReference type="Proteomes" id="UP000318704"/>
    </source>
</evidence>